<dbReference type="InterPro" id="IPR043129">
    <property type="entry name" value="ATPase_NBD"/>
</dbReference>
<dbReference type="RefSeq" id="WP_138364541.1">
    <property type="nucleotide sequence ID" value="NZ_VCEJ01000002.1"/>
</dbReference>
<dbReference type="PANTHER" id="PTHR18964:SF149">
    <property type="entry name" value="BIFUNCTIONAL UDP-N-ACETYLGLUCOSAMINE 2-EPIMERASE_N-ACETYLMANNOSAMINE KINASE"/>
    <property type="match status" value="1"/>
</dbReference>
<reference evidence="2 3" key="1">
    <citation type="submission" date="2019-05" db="EMBL/GenBank/DDBJ databases">
        <authorList>
            <person name="Qu J.-H."/>
        </authorList>
    </citation>
    <scope>NUCLEOTIDE SEQUENCE [LARGE SCALE GENOMIC DNA]</scope>
    <source>
        <strain evidence="2 3">T17</strain>
    </source>
</reference>
<dbReference type="AlphaFoldDB" id="A0A5R9L455"/>
<dbReference type="InterPro" id="IPR000600">
    <property type="entry name" value="ROK"/>
</dbReference>
<name>A0A5R9L455_9BACT</name>
<dbReference type="Pfam" id="PF00480">
    <property type="entry name" value="ROK"/>
    <property type="match status" value="1"/>
</dbReference>
<comment type="similarity">
    <text evidence="1">Belongs to the ROK (NagC/XylR) family.</text>
</comment>
<dbReference type="SUPFAM" id="SSF53067">
    <property type="entry name" value="Actin-like ATPase domain"/>
    <property type="match status" value="1"/>
</dbReference>
<evidence type="ECO:0000313" key="3">
    <source>
        <dbReference type="Proteomes" id="UP000306402"/>
    </source>
</evidence>
<organism evidence="2 3">
    <name type="scientific">Dyadobacter luticola</name>
    <dbReference type="NCBI Taxonomy" id="1979387"/>
    <lineage>
        <taxon>Bacteria</taxon>
        <taxon>Pseudomonadati</taxon>
        <taxon>Bacteroidota</taxon>
        <taxon>Cytophagia</taxon>
        <taxon>Cytophagales</taxon>
        <taxon>Spirosomataceae</taxon>
        <taxon>Dyadobacter</taxon>
    </lineage>
</organism>
<accession>A0A5R9L455</accession>
<comment type="caution">
    <text evidence="2">The sequence shown here is derived from an EMBL/GenBank/DDBJ whole genome shotgun (WGS) entry which is preliminary data.</text>
</comment>
<proteinExistence type="inferred from homology"/>
<dbReference type="Proteomes" id="UP000306402">
    <property type="component" value="Unassembled WGS sequence"/>
</dbReference>
<protein>
    <submittedName>
        <fullName evidence="2">ROK family protein</fullName>
    </submittedName>
</protein>
<evidence type="ECO:0000256" key="1">
    <source>
        <dbReference type="ARBA" id="ARBA00006479"/>
    </source>
</evidence>
<dbReference type="OrthoDB" id="9810372at2"/>
<dbReference type="Gene3D" id="3.30.420.40">
    <property type="match status" value="2"/>
</dbReference>
<gene>
    <name evidence="2" type="ORF">FEN17_06895</name>
</gene>
<dbReference type="PANTHER" id="PTHR18964">
    <property type="entry name" value="ROK (REPRESSOR, ORF, KINASE) FAMILY"/>
    <property type="match status" value="1"/>
</dbReference>
<dbReference type="EMBL" id="VCEJ01000002">
    <property type="protein sequence ID" value="TLV03333.1"/>
    <property type="molecule type" value="Genomic_DNA"/>
</dbReference>
<sequence length="306" mass="32213">MTEPNYLSIEIGGTKLQLIIYSRSGEIVKHWRIAINQEEGSEGILKHIQQVHSEIPGDVALSGVGVGFGGPVDIVTGQIGVSHQISGWKGFGLGDWLRNLFGVPVKIDNDANVAALGEAHHGAGKGQETVFYVTLGSGAGGGLVQNGKLYHGRQPGEAEIGHLRLSPTATFESLCSGWAVDRQIRAAVMQNPGSHLATLSHAAHGFGGEARHLLPAHAAGCEIATEIIDQLAMNVAWGLSHVTHLFHPDVLIIGGGLSHLGATLQEKVSERLEGFVMKAFLPAPKVELAFLGEMVVPVGALALISN</sequence>
<evidence type="ECO:0000313" key="2">
    <source>
        <dbReference type="EMBL" id="TLV03333.1"/>
    </source>
</evidence>
<keyword evidence="3" id="KW-1185">Reference proteome</keyword>